<keyword evidence="2" id="KW-0732">Signal</keyword>
<comment type="caution">
    <text evidence="3">The sequence shown here is derived from an EMBL/GenBank/DDBJ whole genome shotgun (WGS) entry which is preliminary data.</text>
</comment>
<reference evidence="4" key="1">
    <citation type="journal article" date="2019" name="Curr. Biol.">
        <title>Genome Sequence of Striga asiatica Provides Insight into the Evolution of Plant Parasitism.</title>
        <authorList>
            <person name="Yoshida S."/>
            <person name="Kim S."/>
            <person name="Wafula E.K."/>
            <person name="Tanskanen J."/>
            <person name="Kim Y.M."/>
            <person name="Honaas L."/>
            <person name="Yang Z."/>
            <person name="Spallek T."/>
            <person name="Conn C.E."/>
            <person name="Ichihashi Y."/>
            <person name="Cheong K."/>
            <person name="Cui S."/>
            <person name="Der J.P."/>
            <person name="Gundlach H."/>
            <person name="Jiao Y."/>
            <person name="Hori C."/>
            <person name="Ishida J.K."/>
            <person name="Kasahara H."/>
            <person name="Kiba T."/>
            <person name="Kim M.S."/>
            <person name="Koo N."/>
            <person name="Laohavisit A."/>
            <person name="Lee Y.H."/>
            <person name="Lumba S."/>
            <person name="McCourt P."/>
            <person name="Mortimer J.C."/>
            <person name="Mutuku J.M."/>
            <person name="Nomura T."/>
            <person name="Sasaki-Sekimoto Y."/>
            <person name="Seto Y."/>
            <person name="Wang Y."/>
            <person name="Wakatake T."/>
            <person name="Sakakibara H."/>
            <person name="Demura T."/>
            <person name="Yamaguchi S."/>
            <person name="Yoneyama K."/>
            <person name="Manabe R.I."/>
            <person name="Nelson D.C."/>
            <person name="Schulman A.H."/>
            <person name="Timko M.P."/>
            <person name="dePamphilis C.W."/>
            <person name="Choi D."/>
            <person name="Shirasu K."/>
        </authorList>
    </citation>
    <scope>NUCLEOTIDE SEQUENCE [LARGE SCALE GENOMIC DNA]</scope>
    <source>
        <strain evidence="4">cv. UVA1</strain>
    </source>
</reference>
<feature type="signal peptide" evidence="2">
    <location>
        <begin position="1"/>
        <end position="18"/>
    </location>
</feature>
<evidence type="ECO:0000313" key="3">
    <source>
        <dbReference type="EMBL" id="GER56919.1"/>
    </source>
</evidence>
<keyword evidence="4" id="KW-1185">Reference proteome</keyword>
<proteinExistence type="predicted"/>
<dbReference type="Proteomes" id="UP000325081">
    <property type="component" value="Unassembled WGS sequence"/>
</dbReference>
<feature type="region of interest" description="Disordered" evidence="1">
    <location>
        <begin position="26"/>
        <end position="104"/>
    </location>
</feature>
<evidence type="ECO:0000256" key="2">
    <source>
        <dbReference type="SAM" id="SignalP"/>
    </source>
</evidence>
<sequence length="104" mass="10485">MQFLTLTAATSFIAAAAATSFIAAARGSDPSTDPLPFRYTPQTSDSATNPQITPQEAELGIGGRDKSSAVGGAGDEMASGMGRAIGDDHRPGSAAAEEGRKGEN</sequence>
<gene>
    <name evidence="3" type="ORF">STAS_34678</name>
</gene>
<feature type="compositionally biased region" description="Basic and acidic residues" evidence="1">
    <location>
        <begin position="85"/>
        <end position="104"/>
    </location>
</feature>
<accession>A0A5A7RID7</accession>
<evidence type="ECO:0000256" key="1">
    <source>
        <dbReference type="SAM" id="MobiDB-lite"/>
    </source>
</evidence>
<dbReference type="EMBL" id="BKCP01012848">
    <property type="protein sequence ID" value="GER56919.1"/>
    <property type="molecule type" value="Genomic_DNA"/>
</dbReference>
<protein>
    <submittedName>
        <fullName evidence="3">Galactose oxidase/kelch repeat superfamily protein</fullName>
    </submittedName>
</protein>
<dbReference type="AlphaFoldDB" id="A0A5A7RID7"/>
<name>A0A5A7RID7_STRAF</name>
<evidence type="ECO:0000313" key="4">
    <source>
        <dbReference type="Proteomes" id="UP000325081"/>
    </source>
</evidence>
<organism evidence="3 4">
    <name type="scientific">Striga asiatica</name>
    <name type="common">Asiatic witchweed</name>
    <name type="synonym">Buchnera asiatica</name>
    <dbReference type="NCBI Taxonomy" id="4170"/>
    <lineage>
        <taxon>Eukaryota</taxon>
        <taxon>Viridiplantae</taxon>
        <taxon>Streptophyta</taxon>
        <taxon>Embryophyta</taxon>
        <taxon>Tracheophyta</taxon>
        <taxon>Spermatophyta</taxon>
        <taxon>Magnoliopsida</taxon>
        <taxon>eudicotyledons</taxon>
        <taxon>Gunneridae</taxon>
        <taxon>Pentapetalae</taxon>
        <taxon>asterids</taxon>
        <taxon>lamiids</taxon>
        <taxon>Lamiales</taxon>
        <taxon>Orobanchaceae</taxon>
        <taxon>Buchnereae</taxon>
        <taxon>Striga</taxon>
    </lineage>
</organism>
<feature type="chain" id="PRO_5023083802" evidence="2">
    <location>
        <begin position="19"/>
        <end position="104"/>
    </location>
</feature>
<feature type="compositionally biased region" description="Polar residues" evidence="1">
    <location>
        <begin position="40"/>
        <end position="54"/>
    </location>
</feature>